<dbReference type="EMBL" id="SWLG01000007">
    <property type="protein sequence ID" value="TLS37055.1"/>
    <property type="molecule type" value="Genomic_DNA"/>
</dbReference>
<dbReference type="GO" id="GO:0008999">
    <property type="term" value="F:protein-N-terminal-alanine acetyltransferase activity"/>
    <property type="evidence" value="ECO:0007669"/>
    <property type="project" value="TreeGrafter"/>
</dbReference>
<protein>
    <submittedName>
        <fullName evidence="2">GNAT family N-acetyltransferase</fullName>
    </submittedName>
</protein>
<accession>A0A5R9FBQ1</accession>
<dbReference type="PANTHER" id="PTHR43441:SF3">
    <property type="entry name" value="ACETYLTRANSFERASE"/>
    <property type="match status" value="1"/>
</dbReference>
<name>A0A5R9FBQ1_9BACL</name>
<dbReference type="AlphaFoldDB" id="A0A5R9FBQ1"/>
<dbReference type="PANTHER" id="PTHR43441">
    <property type="entry name" value="RIBOSOMAL-PROTEIN-SERINE ACETYLTRANSFERASE"/>
    <property type="match status" value="1"/>
</dbReference>
<reference evidence="2 3" key="1">
    <citation type="submission" date="2019-04" db="EMBL/GenBank/DDBJ databases">
        <title>Bacillus caeni sp. nov., a bacterium isolated from mangrove sediment.</title>
        <authorList>
            <person name="Huang H."/>
            <person name="Mo K."/>
            <person name="Hu Y."/>
        </authorList>
    </citation>
    <scope>NUCLEOTIDE SEQUENCE [LARGE SCALE GENOMIC DNA]</scope>
    <source>
        <strain evidence="2 3">HB172195</strain>
    </source>
</reference>
<evidence type="ECO:0000313" key="3">
    <source>
        <dbReference type="Proteomes" id="UP000308230"/>
    </source>
</evidence>
<dbReference type="GO" id="GO:1990189">
    <property type="term" value="F:protein N-terminal-serine acetyltransferase activity"/>
    <property type="evidence" value="ECO:0007669"/>
    <property type="project" value="TreeGrafter"/>
</dbReference>
<dbReference type="OrthoDB" id="9799321at2"/>
<keyword evidence="2" id="KW-0808">Transferase</keyword>
<organism evidence="2 3">
    <name type="scientific">Exobacillus caeni</name>
    <dbReference type="NCBI Taxonomy" id="2574798"/>
    <lineage>
        <taxon>Bacteria</taxon>
        <taxon>Bacillati</taxon>
        <taxon>Bacillota</taxon>
        <taxon>Bacilli</taxon>
        <taxon>Bacillales</taxon>
        <taxon>Guptibacillaceae</taxon>
        <taxon>Exobacillus</taxon>
    </lineage>
</organism>
<evidence type="ECO:0000313" key="2">
    <source>
        <dbReference type="EMBL" id="TLS37055.1"/>
    </source>
</evidence>
<dbReference type="InterPro" id="IPR016181">
    <property type="entry name" value="Acyl_CoA_acyltransferase"/>
</dbReference>
<feature type="domain" description="N-acetyltransferase" evidence="1">
    <location>
        <begin position="29"/>
        <end position="180"/>
    </location>
</feature>
<sequence length="187" mass="21424">MDPIMLDLPSQLATERLFLRAPLLQGDGPIVNEAIRESYDELRMWLPFAQTIPAVEETEINLRKAHIKFLERESFRFLIFHKESNHFIGTASIQGIDWDIPKGEIGYWINTKYSGNGYMTEAVRELADLGMSHLQFNRMEIRCESENVKSRSIPEKLGFSLEGILRNEDLSADGKRLTDTCIYAITG</sequence>
<dbReference type="Proteomes" id="UP000308230">
    <property type="component" value="Unassembled WGS sequence"/>
</dbReference>
<dbReference type="SUPFAM" id="SSF55729">
    <property type="entry name" value="Acyl-CoA N-acyltransferases (Nat)"/>
    <property type="match status" value="1"/>
</dbReference>
<dbReference type="RefSeq" id="WP_138126365.1">
    <property type="nucleotide sequence ID" value="NZ_SWLG01000007.1"/>
</dbReference>
<evidence type="ECO:0000259" key="1">
    <source>
        <dbReference type="PROSITE" id="PS51186"/>
    </source>
</evidence>
<gene>
    <name evidence="2" type="ORF">FCL54_11025</name>
</gene>
<keyword evidence="3" id="KW-1185">Reference proteome</keyword>
<dbReference type="GO" id="GO:0005737">
    <property type="term" value="C:cytoplasm"/>
    <property type="evidence" value="ECO:0007669"/>
    <property type="project" value="TreeGrafter"/>
</dbReference>
<dbReference type="Pfam" id="PF13302">
    <property type="entry name" value="Acetyltransf_3"/>
    <property type="match status" value="1"/>
</dbReference>
<dbReference type="PROSITE" id="PS51186">
    <property type="entry name" value="GNAT"/>
    <property type="match status" value="1"/>
</dbReference>
<proteinExistence type="predicted"/>
<comment type="caution">
    <text evidence="2">The sequence shown here is derived from an EMBL/GenBank/DDBJ whole genome shotgun (WGS) entry which is preliminary data.</text>
</comment>
<dbReference type="InterPro" id="IPR051908">
    <property type="entry name" value="Ribosomal_N-acetyltransferase"/>
</dbReference>
<dbReference type="InterPro" id="IPR000182">
    <property type="entry name" value="GNAT_dom"/>
</dbReference>
<dbReference type="Gene3D" id="3.40.630.30">
    <property type="match status" value="1"/>
</dbReference>